<accession>A0A9P8KAA3</accession>
<feature type="compositionally biased region" description="Basic and acidic residues" evidence="1">
    <location>
        <begin position="56"/>
        <end position="65"/>
    </location>
</feature>
<dbReference type="AlphaFoldDB" id="A0A9P8KAA3"/>
<name>A0A9P8KAA3_AURME</name>
<evidence type="ECO:0000313" key="2">
    <source>
        <dbReference type="EMBL" id="KAH0237741.1"/>
    </source>
</evidence>
<dbReference type="Proteomes" id="UP000767238">
    <property type="component" value="Unassembled WGS sequence"/>
</dbReference>
<protein>
    <submittedName>
        <fullName evidence="2">Uncharacterized protein</fullName>
    </submittedName>
</protein>
<sequence length="284" mass="33858">MLFRIAEQLRHAPQPQTLVGLFGFRRAAFSFCSATLLAHNRPTDEIFTPQQPQSPHEPDEAQLKAEKRRKKNRIQEKLVAEEKRRSSLKSKDEAWKHKRMDDTNERKRLWIQKIYDNDASKQRYMAAQKIKHAQRYAANYDMRRRYSIRTWFWRNKDNLDTFAWKRWVPICLPESVDKVCATCRTRSIWGQRRLWFVRKSDPELWDCLSCFCSSDLSDIVPIQGAERFYKGRYLQPESTGGENIDKQADTHEAGVPKQDEVEAHRREHLTVKEERRVEREPKQP</sequence>
<feature type="compositionally biased region" description="Basic and acidic residues" evidence="1">
    <location>
        <begin position="243"/>
        <end position="284"/>
    </location>
</feature>
<feature type="region of interest" description="Disordered" evidence="1">
    <location>
        <begin position="45"/>
        <end position="74"/>
    </location>
</feature>
<comment type="caution">
    <text evidence="2">The sequence shown here is derived from an EMBL/GenBank/DDBJ whole genome shotgun (WGS) entry which is preliminary data.</text>
</comment>
<evidence type="ECO:0000313" key="3">
    <source>
        <dbReference type="Proteomes" id="UP000767238"/>
    </source>
</evidence>
<evidence type="ECO:0000256" key="1">
    <source>
        <dbReference type="SAM" id="MobiDB-lite"/>
    </source>
</evidence>
<reference evidence="2" key="2">
    <citation type="submission" date="2021-08" db="EMBL/GenBank/DDBJ databases">
        <authorList>
            <person name="Gostincar C."/>
            <person name="Sun X."/>
            <person name="Song Z."/>
            <person name="Gunde-Cimerman N."/>
        </authorList>
    </citation>
    <scope>NUCLEOTIDE SEQUENCE</scope>
    <source>
        <strain evidence="2">EXF-8016</strain>
    </source>
</reference>
<feature type="region of interest" description="Disordered" evidence="1">
    <location>
        <begin position="239"/>
        <end position="284"/>
    </location>
</feature>
<proteinExistence type="predicted"/>
<reference evidence="2" key="1">
    <citation type="journal article" date="2021" name="J Fungi (Basel)">
        <title>Virulence traits and population genomics of the black yeast Aureobasidium melanogenum.</title>
        <authorList>
            <person name="Cernosa A."/>
            <person name="Sun X."/>
            <person name="Gostincar C."/>
            <person name="Fang C."/>
            <person name="Gunde-Cimerman N."/>
            <person name="Song Z."/>
        </authorList>
    </citation>
    <scope>NUCLEOTIDE SEQUENCE</scope>
    <source>
        <strain evidence="2">EXF-8016</strain>
    </source>
</reference>
<organism evidence="2 3">
    <name type="scientific">Aureobasidium melanogenum</name>
    <name type="common">Aureobasidium pullulans var. melanogenum</name>
    <dbReference type="NCBI Taxonomy" id="46634"/>
    <lineage>
        <taxon>Eukaryota</taxon>
        <taxon>Fungi</taxon>
        <taxon>Dikarya</taxon>
        <taxon>Ascomycota</taxon>
        <taxon>Pezizomycotina</taxon>
        <taxon>Dothideomycetes</taxon>
        <taxon>Dothideomycetidae</taxon>
        <taxon>Dothideales</taxon>
        <taxon>Saccotheciaceae</taxon>
        <taxon>Aureobasidium</taxon>
    </lineage>
</organism>
<feature type="non-terminal residue" evidence="2">
    <location>
        <position position="284"/>
    </location>
</feature>
<gene>
    <name evidence="2" type="ORF">KCV03_g278</name>
</gene>
<dbReference type="EMBL" id="JAHFYH010000001">
    <property type="protein sequence ID" value="KAH0237741.1"/>
    <property type="molecule type" value="Genomic_DNA"/>
</dbReference>